<keyword evidence="3" id="KW-1185">Reference proteome</keyword>
<dbReference type="InterPro" id="IPR004675">
    <property type="entry name" value="AhpD_core"/>
</dbReference>
<dbReference type="STRING" id="83765.SAMN05660284_02167"/>
<dbReference type="RefSeq" id="WP_091196034.1">
    <property type="nucleotide sequence ID" value="NZ_FOVE01000016.1"/>
</dbReference>
<dbReference type="InterPro" id="IPR029032">
    <property type="entry name" value="AhpD-like"/>
</dbReference>
<evidence type="ECO:0000313" key="2">
    <source>
        <dbReference type="EMBL" id="SFN74273.1"/>
    </source>
</evidence>
<dbReference type="InterPro" id="IPR003779">
    <property type="entry name" value="CMD-like"/>
</dbReference>
<keyword evidence="2" id="KW-0575">Peroxidase</keyword>
<protein>
    <submittedName>
        <fullName evidence="2">Alkylhydroperoxidase AhpD family core domain-containing protein</fullName>
    </submittedName>
</protein>
<dbReference type="Pfam" id="PF02627">
    <property type="entry name" value="CMD"/>
    <property type="match status" value="1"/>
</dbReference>
<dbReference type="AlphaFoldDB" id="A0A1I5BHR3"/>
<organism evidence="2 3">
    <name type="scientific">Formivibrio citricus</name>
    <dbReference type="NCBI Taxonomy" id="83765"/>
    <lineage>
        <taxon>Bacteria</taxon>
        <taxon>Pseudomonadati</taxon>
        <taxon>Pseudomonadota</taxon>
        <taxon>Betaproteobacteria</taxon>
        <taxon>Neisseriales</taxon>
        <taxon>Chitinibacteraceae</taxon>
        <taxon>Formivibrio</taxon>
    </lineage>
</organism>
<dbReference type="Gene3D" id="1.20.1290.10">
    <property type="entry name" value="AhpD-like"/>
    <property type="match status" value="1"/>
</dbReference>
<reference evidence="3" key="1">
    <citation type="submission" date="2016-10" db="EMBL/GenBank/DDBJ databases">
        <authorList>
            <person name="Varghese N."/>
            <person name="Submissions S."/>
        </authorList>
    </citation>
    <scope>NUCLEOTIDE SEQUENCE [LARGE SCALE GENOMIC DNA]</scope>
    <source>
        <strain evidence="3">DSM 6150</strain>
    </source>
</reference>
<sequence>MTASYKELASQIGGKLKEFNKDIPETMQGFMQMSKATHADGALSAKHKELIAMAIGIAARCQGCLAFHAQTCVKMGVTRAEFEEMIQVAVYMGGGPSLMTAAEALIAYEECGGEKASA</sequence>
<dbReference type="GO" id="GO:0051920">
    <property type="term" value="F:peroxiredoxin activity"/>
    <property type="evidence" value="ECO:0007669"/>
    <property type="project" value="InterPro"/>
</dbReference>
<feature type="domain" description="Carboxymuconolactone decarboxylase-like" evidence="1">
    <location>
        <begin position="24"/>
        <end position="105"/>
    </location>
</feature>
<evidence type="ECO:0000259" key="1">
    <source>
        <dbReference type="Pfam" id="PF02627"/>
    </source>
</evidence>
<proteinExistence type="predicted"/>
<dbReference type="Proteomes" id="UP000242869">
    <property type="component" value="Unassembled WGS sequence"/>
</dbReference>
<dbReference type="PANTHER" id="PTHR33930:SF2">
    <property type="entry name" value="BLR3452 PROTEIN"/>
    <property type="match status" value="1"/>
</dbReference>
<dbReference type="OrthoDB" id="1683318at2"/>
<dbReference type="EMBL" id="FOVE01000016">
    <property type="protein sequence ID" value="SFN74273.1"/>
    <property type="molecule type" value="Genomic_DNA"/>
</dbReference>
<accession>A0A1I5BHR3</accession>
<dbReference type="SUPFAM" id="SSF69118">
    <property type="entry name" value="AhpD-like"/>
    <property type="match status" value="1"/>
</dbReference>
<name>A0A1I5BHR3_9NEIS</name>
<dbReference type="NCBIfam" id="TIGR00778">
    <property type="entry name" value="ahpD_dom"/>
    <property type="match status" value="1"/>
</dbReference>
<keyword evidence="2" id="KW-0560">Oxidoreductase</keyword>
<gene>
    <name evidence="2" type="ORF">SAMN05660284_02167</name>
</gene>
<dbReference type="PANTHER" id="PTHR33930">
    <property type="entry name" value="ALKYL HYDROPEROXIDE REDUCTASE AHPD"/>
    <property type="match status" value="1"/>
</dbReference>
<evidence type="ECO:0000313" key="3">
    <source>
        <dbReference type="Proteomes" id="UP000242869"/>
    </source>
</evidence>